<comment type="catalytic activity">
    <reaction evidence="10 11">
        <text>D-alanyl-D-alanine + UDP-N-acetyl-alpha-D-muramoyl-L-alanyl-gamma-D-glutamyl-meso-2,6-diaminopimelate + ATP = UDP-N-acetyl-alpha-D-muramoyl-L-alanyl-gamma-D-glutamyl-meso-2,6-diaminopimeloyl-D-alanyl-D-alanine + ADP + phosphate + H(+)</text>
        <dbReference type="Rhea" id="RHEA:28374"/>
        <dbReference type="ChEBI" id="CHEBI:15378"/>
        <dbReference type="ChEBI" id="CHEBI:30616"/>
        <dbReference type="ChEBI" id="CHEBI:43474"/>
        <dbReference type="ChEBI" id="CHEBI:57822"/>
        <dbReference type="ChEBI" id="CHEBI:61386"/>
        <dbReference type="ChEBI" id="CHEBI:83905"/>
        <dbReference type="ChEBI" id="CHEBI:456216"/>
        <dbReference type="EC" id="6.3.2.10"/>
    </reaction>
</comment>
<dbReference type="NCBIfam" id="TIGR01143">
    <property type="entry name" value="murF"/>
    <property type="match status" value="1"/>
</dbReference>
<evidence type="ECO:0000259" key="12">
    <source>
        <dbReference type="Pfam" id="PF01225"/>
    </source>
</evidence>
<gene>
    <name evidence="10" type="primary">murF</name>
    <name evidence="15" type="ORF">HMPREF1705_03553</name>
</gene>
<evidence type="ECO:0000256" key="11">
    <source>
        <dbReference type="RuleBase" id="RU004136"/>
    </source>
</evidence>
<keyword evidence="2 10" id="KW-0436">Ligase</keyword>
<evidence type="ECO:0000313" key="15">
    <source>
        <dbReference type="EMBL" id="KRT36280.1"/>
    </source>
</evidence>
<evidence type="ECO:0000256" key="1">
    <source>
        <dbReference type="ARBA" id="ARBA00022490"/>
    </source>
</evidence>
<evidence type="ECO:0000256" key="2">
    <source>
        <dbReference type="ARBA" id="ARBA00022598"/>
    </source>
</evidence>
<dbReference type="HAMAP" id="MF_02019">
    <property type="entry name" value="MurF"/>
    <property type="match status" value="1"/>
</dbReference>
<keyword evidence="8 10" id="KW-0131">Cell cycle</keyword>
<keyword evidence="4 10" id="KW-0547">Nucleotide-binding</keyword>
<evidence type="ECO:0000256" key="7">
    <source>
        <dbReference type="ARBA" id="ARBA00022984"/>
    </source>
</evidence>
<feature type="domain" description="Mur ligase C-terminal" evidence="13">
    <location>
        <begin position="333"/>
        <end position="452"/>
    </location>
</feature>
<dbReference type="EMBL" id="ACJX03000001">
    <property type="protein sequence ID" value="KRT36280.1"/>
    <property type="molecule type" value="Genomic_DNA"/>
</dbReference>
<evidence type="ECO:0000256" key="8">
    <source>
        <dbReference type="ARBA" id="ARBA00023306"/>
    </source>
</evidence>
<protein>
    <recommendedName>
        <fullName evidence="10 11">UDP-N-acetylmuramoyl-tripeptide--D-alanyl-D-alanine ligase</fullName>
        <ecNumber evidence="10 11">6.3.2.10</ecNumber>
    </recommendedName>
    <alternativeName>
        <fullName evidence="10">D-alanyl-D-alanine-adding enzyme</fullName>
    </alternativeName>
</protein>
<evidence type="ECO:0000256" key="10">
    <source>
        <dbReference type="HAMAP-Rule" id="MF_02019"/>
    </source>
</evidence>
<dbReference type="OrthoDB" id="9801978at2"/>
<evidence type="ECO:0000259" key="14">
    <source>
        <dbReference type="Pfam" id="PF08245"/>
    </source>
</evidence>
<dbReference type="UniPathway" id="UPA00219"/>
<dbReference type="Pfam" id="PF02875">
    <property type="entry name" value="Mur_ligase_C"/>
    <property type="match status" value="1"/>
</dbReference>
<reference evidence="16" key="1">
    <citation type="submission" date="2012-09" db="EMBL/GenBank/DDBJ databases">
        <authorList>
            <person name="Weinstock G."/>
            <person name="Sodergren E."/>
            <person name="Clifton S."/>
            <person name="Fulton L."/>
            <person name="Fulton B."/>
            <person name="Courtney L."/>
            <person name="Fronick C."/>
            <person name="Harrison M."/>
            <person name="Strong C."/>
            <person name="Farmer C."/>
            <person name="Delehaunty K."/>
            <person name="Markovic C."/>
            <person name="Hall O."/>
            <person name="Minx P."/>
            <person name="Tomlinson C."/>
            <person name="Mitreva M."/>
            <person name="Nelson J."/>
            <person name="Hou S."/>
            <person name="Wollam A."/>
            <person name="Pepin K.H."/>
            <person name="Johnson M."/>
            <person name="Bhonagiri V."/>
            <person name="Nash W.E."/>
            <person name="Suruliraj S."/>
            <person name="Warren W."/>
            <person name="Chinwalla A."/>
            <person name="Mardis E.R."/>
            <person name="Wilson R.K."/>
        </authorList>
    </citation>
    <scope>NUCLEOTIDE SEQUENCE [LARGE SCALE GENOMIC DNA]</scope>
    <source>
        <strain evidence="16">OS1</strain>
    </source>
</reference>
<dbReference type="GO" id="GO:0008360">
    <property type="term" value="P:regulation of cell shape"/>
    <property type="evidence" value="ECO:0007669"/>
    <property type="project" value="UniProtKB-KW"/>
</dbReference>
<keyword evidence="16" id="KW-1185">Reference proteome</keyword>
<comment type="function">
    <text evidence="10 11">Involved in cell wall formation. Catalyzes the final step in the synthesis of UDP-N-acetylmuramoyl-pentapeptide, the precursor of murein.</text>
</comment>
<dbReference type="InterPro" id="IPR051046">
    <property type="entry name" value="MurCDEF_CellWall_CoF430Synth"/>
</dbReference>
<keyword evidence="6 10" id="KW-0133">Cell shape</keyword>
<dbReference type="GO" id="GO:0071555">
    <property type="term" value="P:cell wall organization"/>
    <property type="evidence" value="ECO:0007669"/>
    <property type="project" value="UniProtKB-KW"/>
</dbReference>
<dbReference type="InterPro" id="IPR000713">
    <property type="entry name" value="Mur_ligase_N"/>
</dbReference>
<evidence type="ECO:0000256" key="3">
    <source>
        <dbReference type="ARBA" id="ARBA00022618"/>
    </source>
</evidence>
<dbReference type="InterPro" id="IPR013221">
    <property type="entry name" value="Mur_ligase_cen"/>
</dbReference>
<dbReference type="GO" id="GO:0009252">
    <property type="term" value="P:peptidoglycan biosynthetic process"/>
    <property type="evidence" value="ECO:0007669"/>
    <property type="project" value="UniProtKB-UniRule"/>
</dbReference>
<dbReference type="Pfam" id="PF08245">
    <property type="entry name" value="Mur_ligase_M"/>
    <property type="match status" value="1"/>
</dbReference>
<dbReference type="Pfam" id="PF01225">
    <property type="entry name" value="Mur_ligase"/>
    <property type="match status" value="1"/>
</dbReference>
<evidence type="ECO:0000256" key="6">
    <source>
        <dbReference type="ARBA" id="ARBA00022960"/>
    </source>
</evidence>
<keyword evidence="1 10" id="KW-0963">Cytoplasm</keyword>
<comment type="pathway">
    <text evidence="10 11">Cell wall biogenesis; peptidoglycan biosynthesis.</text>
</comment>
<dbReference type="SUPFAM" id="SSF53623">
    <property type="entry name" value="MurD-like peptide ligases, catalytic domain"/>
    <property type="match status" value="1"/>
</dbReference>
<dbReference type="InterPro" id="IPR036615">
    <property type="entry name" value="Mur_ligase_C_dom_sf"/>
</dbReference>
<dbReference type="Gene3D" id="3.40.1390.10">
    <property type="entry name" value="MurE/MurF, N-terminal domain"/>
    <property type="match status" value="1"/>
</dbReference>
<dbReference type="eggNOG" id="COG0770">
    <property type="taxonomic scope" value="Bacteria"/>
</dbReference>
<evidence type="ECO:0000313" key="16">
    <source>
        <dbReference type="Proteomes" id="UP000005273"/>
    </source>
</evidence>
<feature type="domain" description="Mur ligase central" evidence="14">
    <location>
        <begin position="120"/>
        <end position="300"/>
    </location>
</feature>
<keyword evidence="9 10" id="KW-0961">Cell wall biogenesis/degradation</keyword>
<sequence>MSPTDSFPDAMTVGKLFNCTRLCGADISLPCSIKTDSRKIEKGDIFIALKGNRSDGHSFISDAINRGAKGVILKDEEMSKFTSFNKDISFFGVPSPDVAILEASERYLAGLSSLREIVAVTGSVGKTTTKEAIGKVLERTYRVHISRGNYNTLLGCCLTILVAPRNTEFLVLEMGANAKGEIGEIANRFRPSSSVITSVDPVHLEGFGGIDGVLGAKLEIVTADCKLLFVNGDSPILNSGIDKLKHRPSKIISVGTSTSCIYRITDSSLRLDGNHYFRKITIDSPFGLKTVESKLWGKQHTLIISLAFAVGCEYGVAPDDIAQGLFVMSLPRGRGAILQSEEGVLFIDESYNASPVSVKAAIDNLCLIPSRGRKIAVLGGMKELGSYANRFHDEILDYAAKAADQVLIHGSEWKGINKNYKNVLCLQDMEDIVNHLKAILRTGDVVLVKGSRAYEMERVYDWWSLHEL</sequence>
<evidence type="ECO:0000256" key="9">
    <source>
        <dbReference type="ARBA" id="ARBA00023316"/>
    </source>
</evidence>
<dbReference type="SUPFAM" id="SSF63418">
    <property type="entry name" value="MurE/MurF N-terminal domain"/>
    <property type="match status" value="1"/>
</dbReference>
<keyword evidence="3 10" id="KW-0132">Cell division</keyword>
<dbReference type="GO" id="GO:0047480">
    <property type="term" value="F:UDP-N-acetylmuramoyl-tripeptide-D-alanyl-D-alanine ligase activity"/>
    <property type="evidence" value="ECO:0007669"/>
    <property type="project" value="UniProtKB-UniRule"/>
</dbReference>
<dbReference type="GO" id="GO:0005737">
    <property type="term" value="C:cytoplasm"/>
    <property type="evidence" value="ECO:0007669"/>
    <property type="project" value="UniProtKB-SubCell"/>
</dbReference>
<dbReference type="InterPro" id="IPR036565">
    <property type="entry name" value="Mur-like_cat_sf"/>
</dbReference>
<keyword evidence="7 10" id="KW-0573">Peptidoglycan synthesis</keyword>
<dbReference type="RefSeq" id="WP_009201028.1">
    <property type="nucleotide sequence ID" value="NZ_ACJX03000001.1"/>
</dbReference>
<dbReference type="InterPro" id="IPR035911">
    <property type="entry name" value="MurE/MurF_N"/>
</dbReference>
<dbReference type="GO" id="GO:0005524">
    <property type="term" value="F:ATP binding"/>
    <property type="evidence" value="ECO:0007669"/>
    <property type="project" value="UniProtKB-UniRule"/>
</dbReference>
<dbReference type="AlphaFoldDB" id="A0A0T5XD30"/>
<evidence type="ECO:0000256" key="4">
    <source>
        <dbReference type="ARBA" id="ARBA00022741"/>
    </source>
</evidence>
<dbReference type="PANTHER" id="PTHR43024">
    <property type="entry name" value="UDP-N-ACETYLMURAMOYL-TRIPEPTIDE--D-ALANYL-D-ALANINE LIGASE"/>
    <property type="match status" value="1"/>
</dbReference>
<dbReference type="EC" id="6.3.2.10" evidence="10 11"/>
<dbReference type="GO" id="GO:0008766">
    <property type="term" value="F:UDP-N-acetylmuramoylalanyl-D-glutamyl-2,6-diaminopimelate-D-alanyl-D-alanine ligase activity"/>
    <property type="evidence" value="ECO:0007669"/>
    <property type="project" value="RHEA"/>
</dbReference>
<dbReference type="STRING" id="592015.HMPREF1705_03553"/>
<dbReference type="SUPFAM" id="SSF53244">
    <property type="entry name" value="MurD-like peptide ligases, peptide-binding domain"/>
    <property type="match status" value="1"/>
</dbReference>
<evidence type="ECO:0000259" key="13">
    <source>
        <dbReference type="Pfam" id="PF02875"/>
    </source>
</evidence>
<dbReference type="Gene3D" id="3.90.190.20">
    <property type="entry name" value="Mur ligase, C-terminal domain"/>
    <property type="match status" value="1"/>
</dbReference>
<comment type="caution">
    <text evidence="15">The sequence shown here is derived from an EMBL/GenBank/DDBJ whole genome shotgun (WGS) entry which is preliminary data.</text>
</comment>
<proteinExistence type="inferred from homology"/>
<keyword evidence="5 10" id="KW-0067">ATP-binding</keyword>
<name>A0A0T5XD30_9BACT</name>
<feature type="binding site" evidence="10">
    <location>
        <begin position="122"/>
        <end position="128"/>
    </location>
    <ligand>
        <name>ATP</name>
        <dbReference type="ChEBI" id="CHEBI:30616"/>
    </ligand>
</feature>
<accession>A0A0T5XD30</accession>
<dbReference type="GO" id="GO:0051301">
    <property type="term" value="P:cell division"/>
    <property type="evidence" value="ECO:0007669"/>
    <property type="project" value="UniProtKB-KW"/>
</dbReference>
<evidence type="ECO:0000256" key="5">
    <source>
        <dbReference type="ARBA" id="ARBA00022840"/>
    </source>
</evidence>
<dbReference type="InterPro" id="IPR005863">
    <property type="entry name" value="UDP-N-AcMur_synth"/>
</dbReference>
<dbReference type="Proteomes" id="UP000005273">
    <property type="component" value="Unassembled WGS sequence"/>
</dbReference>
<comment type="similarity">
    <text evidence="10">Belongs to the MurCDEF family. MurF subfamily.</text>
</comment>
<dbReference type="Gene3D" id="3.40.1190.10">
    <property type="entry name" value="Mur-like, catalytic domain"/>
    <property type="match status" value="1"/>
</dbReference>
<dbReference type="PANTHER" id="PTHR43024:SF1">
    <property type="entry name" value="UDP-N-ACETYLMURAMOYL-TRIPEPTIDE--D-ALANYL-D-ALANINE LIGASE"/>
    <property type="match status" value="1"/>
</dbReference>
<organism evidence="15 16">
    <name type="scientific">Acetomicrobium hydrogeniformans ATCC BAA-1850</name>
    <dbReference type="NCBI Taxonomy" id="592015"/>
    <lineage>
        <taxon>Bacteria</taxon>
        <taxon>Thermotogati</taxon>
        <taxon>Synergistota</taxon>
        <taxon>Synergistia</taxon>
        <taxon>Synergistales</taxon>
        <taxon>Acetomicrobiaceae</taxon>
        <taxon>Acetomicrobium</taxon>
    </lineage>
</organism>
<feature type="domain" description="Mur ligase N-terminal catalytic" evidence="12">
    <location>
        <begin position="33"/>
        <end position="78"/>
    </location>
</feature>
<dbReference type="InterPro" id="IPR004101">
    <property type="entry name" value="Mur_ligase_C"/>
</dbReference>
<comment type="subcellular location">
    <subcellularLocation>
        <location evidence="10 11">Cytoplasm</location>
    </subcellularLocation>
</comment>